<dbReference type="RefSeq" id="WP_310791485.1">
    <property type="nucleotide sequence ID" value="NZ_CP134081.1"/>
</dbReference>
<evidence type="ECO:0000256" key="4">
    <source>
        <dbReference type="ARBA" id="ARBA00023284"/>
    </source>
</evidence>
<dbReference type="PANTHER" id="PTHR42852">
    <property type="entry name" value="THIOL:DISULFIDE INTERCHANGE PROTEIN DSBE"/>
    <property type="match status" value="1"/>
</dbReference>
<dbReference type="GO" id="GO:0042158">
    <property type="term" value="P:lipoprotein biosynthetic process"/>
    <property type="evidence" value="ECO:0007669"/>
    <property type="project" value="InterPro"/>
</dbReference>
<proteinExistence type="predicted"/>
<feature type="transmembrane region" description="Helical" evidence="5">
    <location>
        <begin position="12"/>
        <end position="32"/>
    </location>
</feature>
<dbReference type="GO" id="GO:0005886">
    <property type="term" value="C:plasma membrane"/>
    <property type="evidence" value="ECO:0007669"/>
    <property type="project" value="InterPro"/>
</dbReference>
<feature type="transmembrane region" description="Helical" evidence="5">
    <location>
        <begin position="84"/>
        <end position="101"/>
    </location>
</feature>
<evidence type="ECO:0000313" key="8">
    <source>
        <dbReference type="Proteomes" id="UP001258207"/>
    </source>
</evidence>
<dbReference type="EMBL" id="CP134081">
    <property type="protein sequence ID" value="WNC08748.1"/>
    <property type="molecule type" value="Genomic_DNA"/>
</dbReference>
<keyword evidence="5" id="KW-0812">Transmembrane</keyword>
<accession>A0AAJ6LXC8</accession>
<evidence type="ECO:0000256" key="2">
    <source>
        <dbReference type="ARBA" id="ARBA00022748"/>
    </source>
</evidence>
<dbReference type="PROSITE" id="PS51352">
    <property type="entry name" value="THIOREDOXIN_2"/>
    <property type="match status" value="1"/>
</dbReference>
<dbReference type="GO" id="GO:0015036">
    <property type="term" value="F:disulfide oxidoreductase activity"/>
    <property type="evidence" value="ECO:0007669"/>
    <property type="project" value="UniProtKB-ARBA"/>
</dbReference>
<keyword evidence="5" id="KW-1133">Transmembrane helix</keyword>
<dbReference type="InterPro" id="IPR001640">
    <property type="entry name" value="Lgt"/>
</dbReference>
<feature type="domain" description="Thioredoxin" evidence="6">
    <location>
        <begin position="133"/>
        <end position="270"/>
    </location>
</feature>
<dbReference type="AlphaFoldDB" id="A0AAJ6LXC8"/>
<evidence type="ECO:0000256" key="5">
    <source>
        <dbReference type="SAM" id="Phobius"/>
    </source>
</evidence>
<feature type="transmembrane region" description="Helical" evidence="5">
    <location>
        <begin position="108"/>
        <end position="132"/>
    </location>
</feature>
<dbReference type="PANTHER" id="PTHR42852:SF6">
    <property type="entry name" value="THIOL:DISULFIDE INTERCHANGE PROTEIN DSBE"/>
    <property type="match status" value="1"/>
</dbReference>
<keyword evidence="2" id="KW-0201">Cytochrome c-type biogenesis</keyword>
<dbReference type="GO" id="GO:0030313">
    <property type="term" value="C:cell envelope"/>
    <property type="evidence" value="ECO:0007669"/>
    <property type="project" value="UniProtKB-SubCell"/>
</dbReference>
<gene>
    <name evidence="7" type="ORF">RI108_15790</name>
</gene>
<dbReference type="SUPFAM" id="SSF52833">
    <property type="entry name" value="Thioredoxin-like"/>
    <property type="match status" value="1"/>
</dbReference>
<dbReference type="InterPro" id="IPR017937">
    <property type="entry name" value="Thioredoxin_CS"/>
</dbReference>
<dbReference type="Pfam" id="PF01790">
    <property type="entry name" value="LGT"/>
    <property type="match status" value="1"/>
</dbReference>
<dbReference type="GO" id="GO:0017004">
    <property type="term" value="P:cytochrome complex assembly"/>
    <property type="evidence" value="ECO:0007669"/>
    <property type="project" value="UniProtKB-KW"/>
</dbReference>
<protein>
    <submittedName>
        <fullName evidence="7">TlpA disulfide reductase family protein</fullName>
    </submittedName>
</protein>
<keyword evidence="5" id="KW-0472">Membrane</keyword>
<organism evidence="7 8">
    <name type="scientific">Pseudomonas coleopterorum</name>
    <dbReference type="NCBI Taxonomy" id="1605838"/>
    <lineage>
        <taxon>Bacteria</taxon>
        <taxon>Pseudomonadati</taxon>
        <taxon>Pseudomonadota</taxon>
        <taxon>Gammaproteobacteria</taxon>
        <taxon>Pseudomonadales</taxon>
        <taxon>Pseudomonadaceae</taxon>
        <taxon>Pseudomonas</taxon>
    </lineage>
</organism>
<evidence type="ECO:0000313" key="7">
    <source>
        <dbReference type="EMBL" id="WNC08748.1"/>
    </source>
</evidence>
<dbReference type="GO" id="GO:0008961">
    <property type="term" value="F:phosphatidylglycerol-prolipoprotein diacylglyceryl transferase activity"/>
    <property type="evidence" value="ECO:0007669"/>
    <property type="project" value="InterPro"/>
</dbReference>
<name>A0AAJ6LXC8_9PSED</name>
<dbReference type="InterPro" id="IPR036249">
    <property type="entry name" value="Thioredoxin-like_sf"/>
</dbReference>
<keyword evidence="3" id="KW-1015">Disulfide bond</keyword>
<feature type="transmembrane region" description="Helical" evidence="5">
    <location>
        <begin position="44"/>
        <end position="64"/>
    </location>
</feature>
<dbReference type="CDD" id="cd02966">
    <property type="entry name" value="TlpA_like_family"/>
    <property type="match status" value="1"/>
</dbReference>
<reference evidence="7" key="1">
    <citation type="submission" date="2023-09" db="EMBL/GenBank/DDBJ databases">
        <title>First report of Pseudomonas coleopterorum DJ13 causing leaf spot on Rhododendron pulchrum Sweet in China.</title>
        <authorList>
            <person name="Zhang Y."/>
        </authorList>
    </citation>
    <scope>NUCLEOTIDE SEQUENCE</scope>
    <source>
        <strain evidence="7">DJ13</strain>
    </source>
</reference>
<dbReference type="InterPro" id="IPR050553">
    <property type="entry name" value="Thioredoxin_ResA/DsbE_sf"/>
</dbReference>
<evidence type="ECO:0000259" key="6">
    <source>
        <dbReference type="PROSITE" id="PS51352"/>
    </source>
</evidence>
<evidence type="ECO:0000256" key="1">
    <source>
        <dbReference type="ARBA" id="ARBA00004196"/>
    </source>
</evidence>
<dbReference type="InterPro" id="IPR013740">
    <property type="entry name" value="Redoxin"/>
</dbReference>
<dbReference type="Proteomes" id="UP001258207">
    <property type="component" value="Chromosome"/>
</dbReference>
<keyword evidence="4" id="KW-0676">Redox-active center</keyword>
<dbReference type="PROSITE" id="PS00194">
    <property type="entry name" value="THIOREDOXIN_1"/>
    <property type="match status" value="1"/>
</dbReference>
<dbReference type="InterPro" id="IPR013766">
    <property type="entry name" value="Thioredoxin_domain"/>
</dbReference>
<evidence type="ECO:0000256" key="3">
    <source>
        <dbReference type="ARBA" id="ARBA00023157"/>
    </source>
</evidence>
<dbReference type="Gene3D" id="3.40.30.10">
    <property type="entry name" value="Glutaredoxin"/>
    <property type="match status" value="1"/>
</dbReference>
<comment type="subcellular location">
    <subcellularLocation>
        <location evidence="1">Cell envelope</location>
    </subcellularLocation>
</comment>
<dbReference type="Pfam" id="PF08534">
    <property type="entry name" value="Redoxin"/>
    <property type="match status" value="1"/>
</dbReference>
<sequence>MLSLSVGPFALSLHHLLILLALGLASVVGWQMSRRGLGSNPEVLIFRLFLLGLVVARVAFVMRYWAQYRADPWQIPDIRDGGFLLWPGLAVSGVTALVYAWRRPLARVTLGTSLVSGLMFWAVTSLASQWYLQERHAQLPDVTLHTAAGEPVALRSYAGQPLVINLWASWCPPCRREMPVLLDMQKHHPQVRFLFVNHGETAQIIASFAGTMGLDLQQVAFDSQGDLGRALGSVALPTTLFYSADGKLLGSHLGELSTASLNHALEAFENR</sequence>